<name>A0A1J4J092_9EUKA</name>
<dbReference type="EMBL" id="MLAK01001443">
    <property type="protein sequence ID" value="OHS93016.1"/>
    <property type="molecule type" value="Genomic_DNA"/>
</dbReference>
<accession>A0A1J4J092</accession>
<sequence length="225" mass="25239">MISNDQSHLLSDKKKVDISDLIVITTLLLLVIGMQFIKPSEYNASFHDMRFNFPTVKRFLPVIFNYMLILVLYPLFIFIASKICIKAQINHIKTLLSYGTVILLSYLVALSLELFIGIPRPNTIHICGNITYESCIKKMGKVQAKSQFLSFPSSEATVLSASSYFITNILDIIWNDSSLISSIIKLFPFFYIFVNMAVLIVSAENSPIDVSLGTLIGIIVSKSII</sequence>
<feature type="transmembrane region" description="Helical" evidence="1">
    <location>
        <begin position="186"/>
        <end position="203"/>
    </location>
</feature>
<gene>
    <name evidence="3" type="ORF">TRFO_40670</name>
</gene>
<feature type="transmembrane region" description="Helical" evidence="1">
    <location>
        <begin position="59"/>
        <end position="83"/>
    </location>
</feature>
<reference evidence="3" key="1">
    <citation type="submission" date="2016-10" db="EMBL/GenBank/DDBJ databases">
        <authorList>
            <person name="Benchimol M."/>
            <person name="Almeida L.G."/>
            <person name="Vasconcelos A.T."/>
            <person name="Perreira-Neves A."/>
            <person name="Rosa I.A."/>
            <person name="Tasca T."/>
            <person name="Bogo M.R."/>
            <person name="de Souza W."/>
        </authorList>
    </citation>
    <scope>NUCLEOTIDE SEQUENCE [LARGE SCALE GENOMIC DNA]</scope>
    <source>
        <strain evidence="3">K</strain>
    </source>
</reference>
<feature type="domain" description="Phosphatidic acid phosphatase type 2/haloperoxidase" evidence="2">
    <location>
        <begin position="95"/>
        <end position="221"/>
    </location>
</feature>
<feature type="transmembrane region" description="Helical" evidence="1">
    <location>
        <begin position="95"/>
        <end position="116"/>
    </location>
</feature>
<dbReference type="GeneID" id="94848045"/>
<evidence type="ECO:0000259" key="2">
    <source>
        <dbReference type="Pfam" id="PF01569"/>
    </source>
</evidence>
<keyword evidence="4" id="KW-1185">Reference proteome</keyword>
<dbReference type="SUPFAM" id="SSF48317">
    <property type="entry name" value="Acid phosphatase/Vanadium-dependent haloperoxidase"/>
    <property type="match status" value="1"/>
</dbReference>
<dbReference type="InterPro" id="IPR036938">
    <property type="entry name" value="PAP2/HPO_sf"/>
</dbReference>
<keyword evidence="1" id="KW-1133">Transmembrane helix</keyword>
<feature type="transmembrane region" description="Helical" evidence="1">
    <location>
        <begin position="21"/>
        <end position="39"/>
    </location>
</feature>
<keyword evidence="1" id="KW-0472">Membrane</keyword>
<protein>
    <submittedName>
        <fullName evidence="3">Lipid phosphate phosphatase</fullName>
    </submittedName>
</protein>
<dbReference type="Proteomes" id="UP000179807">
    <property type="component" value="Unassembled WGS sequence"/>
</dbReference>
<proteinExistence type="predicted"/>
<evidence type="ECO:0000313" key="4">
    <source>
        <dbReference type="Proteomes" id="UP000179807"/>
    </source>
</evidence>
<comment type="caution">
    <text evidence="3">The sequence shown here is derived from an EMBL/GenBank/DDBJ whole genome shotgun (WGS) entry which is preliminary data.</text>
</comment>
<keyword evidence="1" id="KW-0812">Transmembrane</keyword>
<evidence type="ECO:0000313" key="3">
    <source>
        <dbReference type="EMBL" id="OHS93016.1"/>
    </source>
</evidence>
<dbReference type="VEuPathDB" id="TrichDB:TRFO_40670"/>
<dbReference type="Pfam" id="PF01569">
    <property type="entry name" value="PAP2"/>
    <property type="match status" value="1"/>
</dbReference>
<evidence type="ECO:0000256" key="1">
    <source>
        <dbReference type="SAM" id="Phobius"/>
    </source>
</evidence>
<organism evidence="3 4">
    <name type="scientific">Tritrichomonas foetus</name>
    <dbReference type="NCBI Taxonomy" id="1144522"/>
    <lineage>
        <taxon>Eukaryota</taxon>
        <taxon>Metamonada</taxon>
        <taxon>Parabasalia</taxon>
        <taxon>Tritrichomonadida</taxon>
        <taxon>Tritrichomonadidae</taxon>
        <taxon>Tritrichomonas</taxon>
    </lineage>
</organism>
<dbReference type="AlphaFoldDB" id="A0A1J4J092"/>
<dbReference type="InterPro" id="IPR000326">
    <property type="entry name" value="PAP2/HPO"/>
</dbReference>
<dbReference type="RefSeq" id="XP_068346153.1">
    <property type="nucleotide sequence ID" value="XM_068513341.1"/>
</dbReference>